<evidence type="ECO:0000256" key="11">
    <source>
        <dbReference type="ARBA" id="ARBA00023180"/>
    </source>
</evidence>
<feature type="domain" description="Leucine-rich repeat-containing N-terminal plant-type" evidence="13">
    <location>
        <begin position="30"/>
        <end position="67"/>
    </location>
</feature>
<dbReference type="AlphaFoldDB" id="A0AAV2FW51"/>
<dbReference type="FunFam" id="3.80.10.10:FF:000649">
    <property type="entry name" value="Leucine Rich Repeat family protein"/>
    <property type="match status" value="1"/>
</dbReference>
<dbReference type="PANTHER" id="PTHR48063:SF97">
    <property type="entry name" value="DISEASE RESISTANCE FAMILY PROTEIN _ LRR FAMILY PROTEIN"/>
    <property type="match status" value="1"/>
</dbReference>
<keyword evidence="6 12" id="KW-0732">Signal</keyword>
<dbReference type="PRINTS" id="PR00019">
    <property type="entry name" value="LEURICHRPT"/>
</dbReference>
<dbReference type="GO" id="GO:0005886">
    <property type="term" value="C:plasma membrane"/>
    <property type="evidence" value="ECO:0007669"/>
    <property type="project" value="UniProtKB-SubCell"/>
</dbReference>
<keyword evidence="15" id="KW-1185">Reference proteome</keyword>
<dbReference type="InterPro" id="IPR013210">
    <property type="entry name" value="LRR_N_plant-typ"/>
</dbReference>
<dbReference type="InterPro" id="IPR032675">
    <property type="entry name" value="LRR_dom_sf"/>
</dbReference>
<dbReference type="EMBL" id="OZ034820">
    <property type="protein sequence ID" value="CAL1402555.1"/>
    <property type="molecule type" value="Genomic_DNA"/>
</dbReference>
<dbReference type="InterPro" id="IPR046956">
    <property type="entry name" value="RLP23-like"/>
</dbReference>
<keyword evidence="7" id="KW-0677">Repeat</keyword>
<dbReference type="SMART" id="SM00369">
    <property type="entry name" value="LRR_TYP"/>
    <property type="match status" value="9"/>
</dbReference>
<keyword evidence="3" id="KW-1003">Cell membrane</keyword>
<organism evidence="14 15">
    <name type="scientific">Linum trigynum</name>
    <dbReference type="NCBI Taxonomy" id="586398"/>
    <lineage>
        <taxon>Eukaryota</taxon>
        <taxon>Viridiplantae</taxon>
        <taxon>Streptophyta</taxon>
        <taxon>Embryophyta</taxon>
        <taxon>Tracheophyta</taxon>
        <taxon>Spermatophyta</taxon>
        <taxon>Magnoliopsida</taxon>
        <taxon>eudicotyledons</taxon>
        <taxon>Gunneridae</taxon>
        <taxon>Pentapetalae</taxon>
        <taxon>rosids</taxon>
        <taxon>fabids</taxon>
        <taxon>Malpighiales</taxon>
        <taxon>Linaceae</taxon>
        <taxon>Linum</taxon>
    </lineage>
</organism>
<dbReference type="PANTHER" id="PTHR48063">
    <property type="entry name" value="LRR RECEPTOR-LIKE KINASE"/>
    <property type="match status" value="1"/>
</dbReference>
<dbReference type="Proteomes" id="UP001497516">
    <property type="component" value="Chromosome 7"/>
</dbReference>
<keyword evidence="11" id="KW-0325">Glycoprotein</keyword>
<dbReference type="InterPro" id="IPR001611">
    <property type="entry name" value="Leu-rich_rpt"/>
</dbReference>
<evidence type="ECO:0000313" key="14">
    <source>
        <dbReference type="EMBL" id="CAL1402555.1"/>
    </source>
</evidence>
<evidence type="ECO:0000259" key="13">
    <source>
        <dbReference type="Pfam" id="PF08263"/>
    </source>
</evidence>
<keyword evidence="10" id="KW-0675">Receptor</keyword>
<sequence>MENFRTHLQFLLYFLLFLHSLPFSYAKCTDTEREALLAFKTGLTDPSGRLSSWRGDDCCKWAGVKCSSNQTVTHLDLKNPYPQANGGIIDQTAYKASCLAGNISSSLLRLPSLSYLDMSLNDFQGNEIPAFLGQLNDLTYLNLSFSSFGGEIPPQLGNLSKLQVLDLYADSYGGTAAAELRADDLNWLTRLASLNRLNMGFVRINTSNGGDWLHAVSMLPSLVELKLQYCQLQVLPQSLSLGTNFPSISVLDLSDNSFNAPIPQWLFNLTGLRELYLRWNFLHGPVPSEFARLKSLEILDLSNNLDFGGQIPGLFGSLRKLKVLDLSANDMNGGIQEFISGFAGSPSSSLMFLDLSSNSLEGQLPDLLGVVLHNLQHLDLSSNRFWGSIPNSVGEKMSSLKHLDISYNNMNGSIPDSFGQLSALIDVNLVENSWVGVLKETHMVNLRSLENFKLTTDSSNHSLIFNVPVKWVPPFKLKSIQLENCIVGPSFPAWLQVQNQLTSVTLRNVGISDTIPGEWFSNLPSELTFLVLSSNQITGKLPSQQLKFPRLSTIDLSSNNFEGPLPMWSTNASVLYLQDNKFSGSIPENFGKLMPRLQKVYLSQNQLVGKIPSSMCDMQELQILSLRNNRVSGEIPDCWYHSFMFWAIDVSNNSLTGKIPASFGSLRSLSILLLSSNRFDGEIPASLQNCTGLTSMDLGNNRFSGVLPSWIGTKFQSLFMLNLQLNSFSGPIFPQFCSLPNLHILDLSGNKFSGAVPKCLPNLTAMVEGRSGEVFEQLLLVAMKGRKMELDAILANGNGINLSGNNLTGNIPGEITKLSALRILNLSRNQLSGEITNGIGDLQHLEALDVSHNHLMGSIPPSLATIASLLHLNLSYNSLQGRIPTGLQRFNDPSVFIGNPSLCGRPLPPCPRNNGTLITTIK</sequence>
<feature type="chain" id="PRO_5043954308" description="Leucine-rich repeat-containing N-terminal plant-type domain-containing protein" evidence="12">
    <location>
        <begin position="27"/>
        <end position="922"/>
    </location>
</feature>
<evidence type="ECO:0000256" key="12">
    <source>
        <dbReference type="SAM" id="SignalP"/>
    </source>
</evidence>
<dbReference type="SUPFAM" id="SSF52047">
    <property type="entry name" value="RNI-like"/>
    <property type="match status" value="3"/>
</dbReference>
<evidence type="ECO:0000256" key="4">
    <source>
        <dbReference type="ARBA" id="ARBA00022614"/>
    </source>
</evidence>
<dbReference type="FunFam" id="3.80.10.10:FF:000041">
    <property type="entry name" value="LRR receptor-like serine/threonine-protein kinase ERECTA"/>
    <property type="match status" value="1"/>
</dbReference>
<comment type="similarity">
    <text evidence="2">Belongs to the RLP family.</text>
</comment>
<reference evidence="14 15" key="1">
    <citation type="submission" date="2024-04" db="EMBL/GenBank/DDBJ databases">
        <authorList>
            <person name="Fracassetti M."/>
        </authorList>
    </citation>
    <scope>NUCLEOTIDE SEQUENCE [LARGE SCALE GENOMIC DNA]</scope>
</reference>
<dbReference type="FunFam" id="3.80.10.10:FF:000920">
    <property type="entry name" value="mRNA, clone: RTFL01-33-G14"/>
    <property type="match status" value="1"/>
</dbReference>
<keyword evidence="9" id="KW-0472">Membrane</keyword>
<proteinExistence type="inferred from homology"/>
<evidence type="ECO:0000256" key="5">
    <source>
        <dbReference type="ARBA" id="ARBA00022692"/>
    </source>
</evidence>
<protein>
    <recommendedName>
        <fullName evidence="13">Leucine-rich repeat-containing N-terminal plant-type domain-containing protein</fullName>
    </recommendedName>
</protein>
<evidence type="ECO:0000256" key="9">
    <source>
        <dbReference type="ARBA" id="ARBA00023136"/>
    </source>
</evidence>
<keyword evidence="4" id="KW-0433">Leucine-rich repeat</keyword>
<feature type="signal peptide" evidence="12">
    <location>
        <begin position="1"/>
        <end position="26"/>
    </location>
</feature>
<keyword evidence="8" id="KW-1133">Transmembrane helix</keyword>
<dbReference type="Pfam" id="PF13855">
    <property type="entry name" value="LRR_8"/>
    <property type="match status" value="3"/>
</dbReference>
<evidence type="ECO:0000256" key="7">
    <source>
        <dbReference type="ARBA" id="ARBA00022737"/>
    </source>
</evidence>
<evidence type="ECO:0000256" key="3">
    <source>
        <dbReference type="ARBA" id="ARBA00022475"/>
    </source>
</evidence>
<evidence type="ECO:0000256" key="8">
    <source>
        <dbReference type="ARBA" id="ARBA00022989"/>
    </source>
</evidence>
<dbReference type="Pfam" id="PF08263">
    <property type="entry name" value="LRRNT_2"/>
    <property type="match status" value="1"/>
</dbReference>
<comment type="subcellular location">
    <subcellularLocation>
        <location evidence="1">Cell membrane</location>
        <topology evidence="1">Single-pass type I membrane protein</topology>
    </subcellularLocation>
</comment>
<name>A0AAV2FW51_9ROSI</name>
<dbReference type="InterPro" id="IPR003591">
    <property type="entry name" value="Leu-rich_rpt_typical-subtyp"/>
</dbReference>
<dbReference type="Pfam" id="PF00560">
    <property type="entry name" value="LRR_1"/>
    <property type="match status" value="11"/>
</dbReference>
<evidence type="ECO:0000256" key="1">
    <source>
        <dbReference type="ARBA" id="ARBA00004251"/>
    </source>
</evidence>
<keyword evidence="5" id="KW-0812">Transmembrane</keyword>
<gene>
    <name evidence="14" type="ORF">LTRI10_LOCUS42544</name>
</gene>
<dbReference type="Gene3D" id="3.80.10.10">
    <property type="entry name" value="Ribonuclease Inhibitor"/>
    <property type="match status" value="4"/>
</dbReference>
<evidence type="ECO:0000256" key="2">
    <source>
        <dbReference type="ARBA" id="ARBA00009592"/>
    </source>
</evidence>
<evidence type="ECO:0000256" key="6">
    <source>
        <dbReference type="ARBA" id="ARBA00022729"/>
    </source>
</evidence>
<accession>A0AAV2FW51</accession>
<evidence type="ECO:0000256" key="10">
    <source>
        <dbReference type="ARBA" id="ARBA00023170"/>
    </source>
</evidence>
<dbReference type="PROSITE" id="PS51450">
    <property type="entry name" value="LRR"/>
    <property type="match status" value="1"/>
</dbReference>
<evidence type="ECO:0000313" key="15">
    <source>
        <dbReference type="Proteomes" id="UP001497516"/>
    </source>
</evidence>